<dbReference type="GO" id="GO:0008408">
    <property type="term" value="F:3'-5' exonuclease activity"/>
    <property type="evidence" value="ECO:0007669"/>
    <property type="project" value="InterPro"/>
</dbReference>
<comment type="catalytic activity">
    <reaction evidence="12">
        <text>DNA(n) + a 2'-deoxyribonucleoside 5'-triphosphate = DNA(n+1) + diphosphate</text>
        <dbReference type="Rhea" id="RHEA:22508"/>
        <dbReference type="Rhea" id="RHEA-COMP:17339"/>
        <dbReference type="Rhea" id="RHEA-COMP:17340"/>
        <dbReference type="ChEBI" id="CHEBI:33019"/>
        <dbReference type="ChEBI" id="CHEBI:61560"/>
        <dbReference type="ChEBI" id="CHEBI:173112"/>
        <dbReference type="EC" id="2.7.7.7"/>
    </reaction>
</comment>
<keyword evidence="11" id="KW-0234">DNA repair</keyword>
<dbReference type="CDD" id="cd04485">
    <property type="entry name" value="DnaE_OBF"/>
    <property type="match status" value="1"/>
</dbReference>
<dbReference type="HAMAP" id="MF_01902">
    <property type="entry name" value="DNApol_error_prone"/>
    <property type="match status" value="1"/>
</dbReference>
<organism evidence="14">
    <name type="scientific">Tunturiibacter empetritectus</name>
    <dbReference type="NCBI Taxonomy" id="3069691"/>
    <lineage>
        <taxon>Bacteria</taxon>
        <taxon>Pseudomonadati</taxon>
        <taxon>Acidobacteriota</taxon>
        <taxon>Terriglobia</taxon>
        <taxon>Terriglobales</taxon>
        <taxon>Acidobacteriaceae</taxon>
        <taxon>Tunturiibacter</taxon>
    </lineage>
</organism>
<evidence type="ECO:0000259" key="13">
    <source>
        <dbReference type="SMART" id="SM00481"/>
    </source>
</evidence>
<evidence type="ECO:0000256" key="7">
    <source>
        <dbReference type="ARBA" id="ARBA00022695"/>
    </source>
</evidence>
<evidence type="ECO:0000256" key="9">
    <source>
        <dbReference type="ARBA" id="ARBA00022763"/>
    </source>
</evidence>
<dbReference type="AlphaFoldDB" id="A0AAU7ZFT2"/>
<name>A0AAU7ZFT2_9BACT</name>
<dbReference type="Pfam" id="PF07733">
    <property type="entry name" value="DNA_pol3_alpha"/>
    <property type="match status" value="1"/>
</dbReference>
<dbReference type="PANTHER" id="PTHR32294">
    <property type="entry name" value="DNA POLYMERASE III SUBUNIT ALPHA"/>
    <property type="match status" value="1"/>
</dbReference>
<evidence type="ECO:0000256" key="3">
    <source>
        <dbReference type="ARBA" id="ARBA00012417"/>
    </source>
</evidence>
<reference evidence="14" key="1">
    <citation type="submission" date="2023-08" db="EMBL/GenBank/DDBJ databases">
        <authorList>
            <person name="Messyasz A."/>
            <person name="Mannisto M.K."/>
            <person name="Kerkhof L.J."/>
            <person name="Haggblom M."/>
        </authorList>
    </citation>
    <scope>NUCLEOTIDE SEQUENCE</scope>
    <source>
        <strain evidence="14">M8UP23</strain>
    </source>
</reference>
<dbReference type="InterPro" id="IPR023073">
    <property type="entry name" value="DnaE2"/>
</dbReference>
<feature type="domain" description="Polymerase/histidinol phosphatase N-terminal" evidence="13">
    <location>
        <begin position="6"/>
        <end position="73"/>
    </location>
</feature>
<dbReference type="NCBIfam" id="TIGR00594">
    <property type="entry name" value="polc"/>
    <property type="match status" value="1"/>
</dbReference>
<evidence type="ECO:0000256" key="2">
    <source>
        <dbReference type="ARBA" id="ARBA00007391"/>
    </source>
</evidence>
<dbReference type="RefSeq" id="WP_353069880.1">
    <property type="nucleotide sequence ID" value="NZ_CP132932.1"/>
</dbReference>
<keyword evidence="7 14" id="KW-0548">Nucleotidyltransferase</keyword>
<gene>
    <name evidence="14" type="ORF">RBB75_06060</name>
</gene>
<dbReference type="Pfam" id="PF01336">
    <property type="entry name" value="tRNA_anti-codon"/>
    <property type="match status" value="1"/>
</dbReference>
<dbReference type="Pfam" id="PF14579">
    <property type="entry name" value="HHH_6"/>
    <property type="match status" value="1"/>
</dbReference>
<dbReference type="KEGG" id="temp:RBB75_06060"/>
<sequence length="1071" mass="119965">MTNPYVELHSASAFSFLQGASQPEKLVERAVGIEMPAMALLDHNGVYGSARFHTSAKRNSIRAHVGAEIAVPNLGTRLTPPKWLPHQHIAEPVRLPLLCESREGYQNLCQLITRFKMREKSKGDGSAKLEEMQDYSRGLVCLTGGDEGPLASALARGGETAGRDVVERMVRVFGPQNVYVELQRHHEREEEWRNQAAIRIASSLKLPLLATNGVRYAHAYDREILDLFTSIRNHTELDLAGRLLSENSQRHLRSASEMATLFADLNCAVANTVELSNRLEFQLGDLGYEFPRYPVPDGETMDSFLRKRVSEGVTKRYGAKSNSGLFERAKKQVEHELALIAKLGFAGYFLIVWDIVCFCKRNNILIQGRGSAANSAVCYALEITAVDPVGMELLFERFLSESRGEWPDIDLDLPSEDKREQAIQHVYQRYGELGAAMCANVITYRGKSSAREVGKTLGFDRESLQRLSSLVSHFEWRGPTDTMAHSFRNAGFDIKHPRIAKYLELCMRIQDLPRHLGQHSGGMIICQGQLDRVVPLERASMPGRTVVQWDKEDCADLGIIKVDLLGLGMMAVLKDCVELIPEHYGDPVDLSDLPEDTEVYRALQRADTIGMFQVESRAQMASLPRNKPEKFYDVVVQVAIIRPGPIVGKMMHPYMRRRQKKEEITYPHPSLESTLKRTLGVPLFQEQLLRMAMTVANFTGAEAEELRRAVGMRRSWERMKNLEGKLRAGMTANGLDTATQENIIQNISSFALYGFPESHAASFALIAYASAYLKIKYLAAFTCAILNNQPMGFYSPAVLIEDARRHGLRVKPINIQVSGWACTLEREPDYSLSLRLGLGYAKGLRRHAAEAVVSARDASRFSSVEDVALRVPVLNRKELALLARVGAMNGIDGVQHRRDALWQVERAGKLEGPLLSQQSDWLQENSKSLPLREMTSEERLVADYAGTSVTTGPHPMHFRRQELNKQGYLTAIELRKRRNGEFVRTAGLAIVKQRPGTAKGTVFLSVSDETGIFNVIVTKEFFERNRSAISNAKFISVEGPLQNEDGTIHVKASRIKALLTRVLEVTSHDFH</sequence>
<keyword evidence="10" id="KW-0239">DNA-directed DNA polymerase</keyword>
<dbReference type="InterPro" id="IPR004805">
    <property type="entry name" value="DnaE2/DnaE/PolC"/>
</dbReference>
<dbReference type="GO" id="GO:0003887">
    <property type="term" value="F:DNA-directed DNA polymerase activity"/>
    <property type="evidence" value="ECO:0007669"/>
    <property type="project" value="UniProtKB-KW"/>
</dbReference>
<dbReference type="SUPFAM" id="SSF89550">
    <property type="entry name" value="PHP domain-like"/>
    <property type="match status" value="1"/>
</dbReference>
<evidence type="ECO:0000256" key="4">
    <source>
        <dbReference type="ARBA" id="ARBA00017273"/>
    </source>
</evidence>
<keyword evidence="9" id="KW-0227">DNA damage</keyword>
<dbReference type="InterPro" id="IPR011708">
    <property type="entry name" value="DNA_pol3_alpha_NTPase_dom"/>
</dbReference>
<proteinExistence type="inferred from homology"/>
<dbReference type="Pfam" id="PF02811">
    <property type="entry name" value="PHP"/>
    <property type="match status" value="1"/>
</dbReference>
<dbReference type="GO" id="GO:0006281">
    <property type="term" value="P:DNA repair"/>
    <property type="evidence" value="ECO:0007669"/>
    <property type="project" value="UniProtKB-KW"/>
</dbReference>
<accession>A0AAU7ZFT2</accession>
<dbReference type="Pfam" id="PF17657">
    <property type="entry name" value="DNA_pol3_finger"/>
    <property type="match status" value="1"/>
</dbReference>
<dbReference type="InterPro" id="IPR004013">
    <property type="entry name" value="PHP_dom"/>
</dbReference>
<dbReference type="Gene3D" id="1.10.150.870">
    <property type="match status" value="1"/>
</dbReference>
<dbReference type="NCBIfam" id="NF004225">
    <property type="entry name" value="PRK05672.1"/>
    <property type="match status" value="1"/>
</dbReference>
<dbReference type="PANTHER" id="PTHR32294:SF4">
    <property type="entry name" value="ERROR-PRONE DNA POLYMERASE"/>
    <property type="match status" value="1"/>
</dbReference>
<dbReference type="EC" id="2.7.7.7" evidence="3"/>
<evidence type="ECO:0000256" key="8">
    <source>
        <dbReference type="ARBA" id="ARBA00022705"/>
    </source>
</evidence>
<evidence type="ECO:0000313" key="14">
    <source>
        <dbReference type="EMBL" id="XCB27882.1"/>
    </source>
</evidence>
<comment type="subcellular location">
    <subcellularLocation>
        <location evidence="1">Cytoplasm</location>
    </subcellularLocation>
</comment>
<evidence type="ECO:0000256" key="5">
    <source>
        <dbReference type="ARBA" id="ARBA00022490"/>
    </source>
</evidence>
<dbReference type="InterPro" id="IPR004365">
    <property type="entry name" value="NA-bd_OB_tRNA"/>
</dbReference>
<evidence type="ECO:0000256" key="11">
    <source>
        <dbReference type="ARBA" id="ARBA00023204"/>
    </source>
</evidence>
<reference evidence="14" key="2">
    <citation type="journal article" date="2024" name="Environ. Microbiol.">
        <title>Genome analysis and description of Tunturibacter gen. nov. expands the diversity of Terriglobia in tundra soils.</title>
        <authorList>
            <person name="Messyasz A."/>
            <person name="Mannisto M.K."/>
            <person name="Kerkhof L.J."/>
            <person name="Haggblom M.M."/>
        </authorList>
    </citation>
    <scope>NUCLEOTIDE SEQUENCE</scope>
    <source>
        <strain evidence="14">M8UP23</strain>
    </source>
</reference>
<evidence type="ECO:0000256" key="12">
    <source>
        <dbReference type="ARBA" id="ARBA00049244"/>
    </source>
</evidence>
<keyword evidence="5" id="KW-0963">Cytoplasm</keyword>
<dbReference type="GO" id="GO:0006260">
    <property type="term" value="P:DNA replication"/>
    <property type="evidence" value="ECO:0007669"/>
    <property type="project" value="UniProtKB-KW"/>
</dbReference>
<evidence type="ECO:0000256" key="1">
    <source>
        <dbReference type="ARBA" id="ARBA00004496"/>
    </source>
</evidence>
<dbReference type="Gene3D" id="3.20.20.140">
    <property type="entry name" value="Metal-dependent hydrolases"/>
    <property type="match status" value="1"/>
</dbReference>
<evidence type="ECO:0000256" key="6">
    <source>
        <dbReference type="ARBA" id="ARBA00022679"/>
    </source>
</evidence>
<dbReference type="InterPro" id="IPR003141">
    <property type="entry name" value="Pol/His_phosphatase_N"/>
</dbReference>
<dbReference type="InterPro" id="IPR029460">
    <property type="entry name" value="DNAPol_HHH"/>
</dbReference>
<dbReference type="InterPro" id="IPR016195">
    <property type="entry name" value="Pol/histidinol_Pase-like"/>
</dbReference>
<comment type="similarity">
    <text evidence="2">Belongs to the DNA polymerase type-C family. DnaE2 subfamily.</text>
</comment>
<evidence type="ECO:0000256" key="10">
    <source>
        <dbReference type="ARBA" id="ARBA00022932"/>
    </source>
</evidence>
<keyword evidence="6 14" id="KW-0808">Transferase</keyword>
<keyword evidence="8" id="KW-0235">DNA replication</keyword>
<dbReference type="InterPro" id="IPR040982">
    <property type="entry name" value="DNA_pol3_finger"/>
</dbReference>
<dbReference type="SMART" id="SM00481">
    <property type="entry name" value="POLIIIAc"/>
    <property type="match status" value="1"/>
</dbReference>
<dbReference type="EMBL" id="CP132932">
    <property type="protein sequence ID" value="XCB27882.1"/>
    <property type="molecule type" value="Genomic_DNA"/>
</dbReference>
<protein>
    <recommendedName>
        <fullName evidence="4">Error-prone DNA polymerase</fullName>
        <ecNumber evidence="3">2.7.7.7</ecNumber>
    </recommendedName>
</protein>